<dbReference type="AlphaFoldDB" id="K5WVP9"/>
<keyword evidence="1" id="KW-0472">Membrane</keyword>
<dbReference type="HOGENOM" id="CLU_121056_0_0_1"/>
<proteinExistence type="predicted"/>
<feature type="transmembrane region" description="Helical" evidence="1">
    <location>
        <begin position="76"/>
        <end position="100"/>
    </location>
</feature>
<organism evidence="2 3">
    <name type="scientific">Agaricus bisporus var. burnettii (strain JB137-S8 / ATCC MYA-4627 / FGSC 10392)</name>
    <name type="common">White button mushroom</name>
    <dbReference type="NCBI Taxonomy" id="597362"/>
    <lineage>
        <taxon>Eukaryota</taxon>
        <taxon>Fungi</taxon>
        <taxon>Dikarya</taxon>
        <taxon>Basidiomycota</taxon>
        <taxon>Agaricomycotina</taxon>
        <taxon>Agaricomycetes</taxon>
        <taxon>Agaricomycetidae</taxon>
        <taxon>Agaricales</taxon>
        <taxon>Agaricineae</taxon>
        <taxon>Agaricaceae</taxon>
        <taxon>Agaricus</taxon>
    </lineage>
</organism>
<keyword evidence="3" id="KW-1185">Reference proteome</keyword>
<dbReference type="GeneID" id="18826869"/>
<dbReference type="RefSeq" id="XP_007330184.1">
    <property type="nucleotide sequence ID" value="XM_007330122.1"/>
</dbReference>
<name>K5WVP9_AGABU</name>
<evidence type="ECO:0000313" key="2">
    <source>
        <dbReference type="EMBL" id="EKM79556.1"/>
    </source>
</evidence>
<dbReference type="InParanoid" id="K5WVP9"/>
<dbReference type="KEGG" id="abp:AGABI1DRAFT128703"/>
<dbReference type="OMA" id="PPLMVFR"/>
<evidence type="ECO:0000313" key="3">
    <source>
        <dbReference type="Proteomes" id="UP000008493"/>
    </source>
</evidence>
<keyword evidence="1" id="KW-1133">Transmembrane helix</keyword>
<evidence type="ECO:0000256" key="1">
    <source>
        <dbReference type="SAM" id="Phobius"/>
    </source>
</evidence>
<gene>
    <name evidence="2" type="ORF">AGABI1DRAFT_128703</name>
</gene>
<protein>
    <submittedName>
        <fullName evidence="2">Uncharacterized protein</fullName>
    </submittedName>
</protein>
<dbReference type="OrthoDB" id="2977496at2759"/>
<dbReference type="EMBL" id="JH971390">
    <property type="protein sequence ID" value="EKM79556.1"/>
    <property type="molecule type" value="Genomic_DNA"/>
</dbReference>
<dbReference type="eggNOG" id="ENOG502RCSB">
    <property type="taxonomic scope" value="Eukaryota"/>
</dbReference>
<feature type="transmembrane region" description="Helical" evidence="1">
    <location>
        <begin position="159"/>
        <end position="178"/>
    </location>
</feature>
<reference evidence="3" key="1">
    <citation type="journal article" date="2012" name="Proc. Natl. Acad. Sci. U.S.A.">
        <title>Genome sequence of the button mushroom Agaricus bisporus reveals mechanisms governing adaptation to a humic-rich ecological niche.</title>
        <authorList>
            <person name="Morin E."/>
            <person name="Kohler A."/>
            <person name="Baker A.R."/>
            <person name="Foulongne-Oriol M."/>
            <person name="Lombard V."/>
            <person name="Nagy L.G."/>
            <person name="Ohm R.A."/>
            <person name="Patyshakuliyeva A."/>
            <person name="Brun A."/>
            <person name="Aerts A.L."/>
            <person name="Bailey A.M."/>
            <person name="Billette C."/>
            <person name="Coutinho P.M."/>
            <person name="Deakin G."/>
            <person name="Doddapaneni H."/>
            <person name="Floudas D."/>
            <person name="Grimwood J."/>
            <person name="Hilden K."/>
            <person name="Kuees U."/>
            <person name="LaButti K.M."/>
            <person name="Lapidus A."/>
            <person name="Lindquist E.A."/>
            <person name="Lucas S.M."/>
            <person name="Murat C."/>
            <person name="Riley R.W."/>
            <person name="Salamov A.A."/>
            <person name="Schmutz J."/>
            <person name="Subramanian V."/>
            <person name="Woesten H.A.B."/>
            <person name="Xu J."/>
            <person name="Eastwood D.C."/>
            <person name="Foster G.D."/>
            <person name="Sonnenberg A.S."/>
            <person name="Cullen D."/>
            <person name="de Vries R.P."/>
            <person name="Lundell T."/>
            <person name="Hibbett D.S."/>
            <person name="Henrissat B."/>
            <person name="Burton K.S."/>
            <person name="Kerrigan R.W."/>
            <person name="Challen M.P."/>
            <person name="Grigoriev I.V."/>
            <person name="Martin F."/>
        </authorList>
    </citation>
    <scope>NUCLEOTIDE SEQUENCE [LARGE SCALE GENOMIC DNA]</scope>
    <source>
        <strain evidence="3">JB137-S8 / ATCC MYA-4627 / FGSC 10392</strain>
    </source>
</reference>
<dbReference type="Proteomes" id="UP000008493">
    <property type="component" value="Unassembled WGS sequence"/>
</dbReference>
<sequence>MYIPQAAAVTCGWIEQLTEYFARFLHVLKQLVPELLKWLCVVLNLFLPWISRASAQLSEWVREALIVTLELVHNRVYLAHILAWSIFFGPIIILVPSLLIHELLIITAYNSTFLFHGQLPDNYEALRLSMSDIRESHFSFVDRSSAVFSEWTSKYPPLMVFRLTGAVLGTVLLYAIWVGW</sequence>
<accession>K5WVP9</accession>
<keyword evidence="1" id="KW-0812">Transmembrane</keyword>